<feature type="non-terminal residue" evidence="1">
    <location>
        <position position="162"/>
    </location>
</feature>
<evidence type="ECO:0000313" key="2">
    <source>
        <dbReference type="Proteomes" id="UP001519460"/>
    </source>
</evidence>
<dbReference type="AlphaFoldDB" id="A0ABD0KNU3"/>
<accession>A0ABD0KNU3</accession>
<evidence type="ECO:0000313" key="1">
    <source>
        <dbReference type="EMBL" id="KAK7488724.1"/>
    </source>
</evidence>
<reference evidence="1 2" key="1">
    <citation type="journal article" date="2023" name="Sci. Data">
        <title>Genome assembly of the Korean intertidal mud-creeper Batillaria attramentaria.</title>
        <authorList>
            <person name="Patra A.K."/>
            <person name="Ho P.T."/>
            <person name="Jun S."/>
            <person name="Lee S.J."/>
            <person name="Kim Y."/>
            <person name="Won Y.J."/>
        </authorList>
    </citation>
    <scope>NUCLEOTIDE SEQUENCE [LARGE SCALE GENOMIC DNA]</scope>
    <source>
        <strain evidence="1">Wonlab-2016</strain>
    </source>
</reference>
<sequence length="162" mass="18361">MSDHFLALHSAAGAVGTERKTWTGTWIPTPPAEHNPRFTSYFFHRWEQSGGPFRTRRLLTSYLPCHVLWRERASFHAAVPGTTAVGAMTGCSRTEGTVDHWESVKPNNHRRELLPASAQPTPDTNRQSITLRRCDSVERARRSPPQCRVWLLQCPDRSGLTE</sequence>
<gene>
    <name evidence="1" type="ORF">BaRGS_00020021</name>
</gene>
<proteinExistence type="predicted"/>
<dbReference type="EMBL" id="JACVVK020000147">
    <property type="protein sequence ID" value="KAK7488724.1"/>
    <property type="molecule type" value="Genomic_DNA"/>
</dbReference>
<dbReference type="Proteomes" id="UP001519460">
    <property type="component" value="Unassembled WGS sequence"/>
</dbReference>
<comment type="caution">
    <text evidence="1">The sequence shown here is derived from an EMBL/GenBank/DDBJ whole genome shotgun (WGS) entry which is preliminary data.</text>
</comment>
<name>A0ABD0KNU3_9CAEN</name>
<organism evidence="1 2">
    <name type="scientific">Batillaria attramentaria</name>
    <dbReference type="NCBI Taxonomy" id="370345"/>
    <lineage>
        <taxon>Eukaryota</taxon>
        <taxon>Metazoa</taxon>
        <taxon>Spiralia</taxon>
        <taxon>Lophotrochozoa</taxon>
        <taxon>Mollusca</taxon>
        <taxon>Gastropoda</taxon>
        <taxon>Caenogastropoda</taxon>
        <taxon>Sorbeoconcha</taxon>
        <taxon>Cerithioidea</taxon>
        <taxon>Batillariidae</taxon>
        <taxon>Batillaria</taxon>
    </lineage>
</organism>
<protein>
    <submittedName>
        <fullName evidence="1">Uncharacterized protein</fullName>
    </submittedName>
</protein>
<keyword evidence="2" id="KW-1185">Reference proteome</keyword>